<comment type="caution">
    <text evidence="1">The sequence shown here is derived from an EMBL/GenBank/DDBJ whole genome shotgun (WGS) entry which is preliminary data.</text>
</comment>
<sequence>MRSFLTMADVYGETARPDTYLTAAPTIMTSSLSSIAGEILQGPISFSYTGIVDLLNWIDNTANDSLTIRGVSRTEYKKIYSRSESRGGFNVSMYIADAKLLIITIPKGGHERVHGLLDDHILVRVVNMNLVYDWDRVGATTYCRMNNAGNIDTAGEGDSARKPLSQRPGGNDFPTLVIEGGYSQSLASLRAKARWWFTTSNHHVKVVLIAKVYKDNGNIVIELWKELPIQRQGAMTTRASVVASMSPQCIHTINISRANGIVPGHANIYLPGSYNVGNAPLRLLFTDLFLRNPVGTEGDIILSAANLQQFAAMVWRSILG</sequence>
<dbReference type="OrthoDB" id="3438909at2759"/>
<dbReference type="AlphaFoldDB" id="A0A3E2HCE4"/>
<gene>
    <name evidence="1" type="ORF">B7463_g5544</name>
</gene>
<dbReference type="Proteomes" id="UP000258309">
    <property type="component" value="Unassembled WGS sequence"/>
</dbReference>
<evidence type="ECO:0000313" key="1">
    <source>
        <dbReference type="EMBL" id="RFU30801.1"/>
    </source>
</evidence>
<organism evidence="1 2">
    <name type="scientific">Scytalidium lignicola</name>
    <name type="common">Hyphomycete</name>
    <dbReference type="NCBI Taxonomy" id="5539"/>
    <lineage>
        <taxon>Eukaryota</taxon>
        <taxon>Fungi</taxon>
        <taxon>Dikarya</taxon>
        <taxon>Ascomycota</taxon>
        <taxon>Pezizomycotina</taxon>
        <taxon>Leotiomycetes</taxon>
        <taxon>Leotiomycetes incertae sedis</taxon>
        <taxon>Scytalidium</taxon>
    </lineage>
</organism>
<dbReference type="OMA" id="WWIANSV"/>
<keyword evidence="2" id="KW-1185">Reference proteome</keyword>
<feature type="non-terminal residue" evidence="1">
    <location>
        <position position="320"/>
    </location>
</feature>
<evidence type="ECO:0000313" key="2">
    <source>
        <dbReference type="Proteomes" id="UP000258309"/>
    </source>
</evidence>
<feature type="non-terminal residue" evidence="1">
    <location>
        <position position="1"/>
    </location>
</feature>
<accession>A0A3E2HCE4</accession>
<dbReference type="EMBL" id="NCSJ02000091">
    <property type="protein sequence ID" value="RFU30801.1"/>
    <property type="molecule type" value="Genomic_DNA"/>
</dbReference>
<reference evidence="1 2" key="1">
    <citation type="submission" date="2018-05" db="EMBL/GenBank/DDBJ databases">
        <title>Draft genome sequence of Scytalidium lignicola DSM 105466, a ubiquitous saprotrophic fungus.</title>
        <authorList>
            <person name="Buettner E."/>
            <person name="Gebauer A.M."/>
            <person name="Hofrichter M."/>
            <person name="Liers C."/>
            <person name="Kellner H."/>
        </authorList>
    </citation>
    <scope>NUCLEOTIDE SEQUENCE [LARGE SCALE GENOMIC DNA]</scope>
    <source>
        <strain evidence="1 2">DSM 105466</strain>
    </source>
</reference>
<protein>
    <submittedName>
        <fullName evidence="1">Uncharacterized protein</fullName>
    </submittedName>
</protein>
<name>A0A3E2HCE4_SCYLI</name>
<proteinExistence type="predicted"/>